<accession>A0AA86RSZ1</accession>
<protein>
    <recommendedName>
        <fullName evidence="1">Sieve element occlusion C-terminal domain-containing protein</fullName>
    </recommendedName>
</protein>
<evidence type="ECO:0000313" key="3">
    <source>
        <dbReference type="Proteomes" id="UP001189624"/>
    </source>
</evidence>
<keyword evidence="3" id="KW-1185">Reference proteome</keyword>
<dbReference type="Proteomes" id="UP001189624">
    <property type="component" value="Chromosome 1"/>
</dbReference>
<organism evidence="2 3">
    <name type="scientific">Sphenostylis stenocarpa</name>
    <dbReference type="NCBI Taxonomy" id="92480"/>
    <lineage>
        <taxon>Eukaryota</taxon>
        <taxon>Viridiplantae</taxon>
        <taxon>Streptophyta</taxon>
        <taxon>Embryophyta</taxon>
        <taxon>Tracheophyta</taxon>
        <taxon>Spermatophyta</taxon>
        <taxon>Magnoliopsida</taxon>
        <taxon>eudicotyledons</taxon>
        <taxon>Gunneridae</taxon>
        <taxon>Pentapetalae</taxon>
        <taxon>rosids</taxon>
        <taxon>fabids</taxon>
        <taxon>Fabales</taxon>
        <taxon>Fabaceae</taxon>
        <taxon>Papilionoideae</taxon>
        <taxon>50 kb inversion clade</taxon>
        <taxon>NPAAA clade</taxon>
        <taxon>indigoferoid/millettioid clade</taxon>
        <taxon>Phaseoleae</taxon>
        <taxon>Sphenostylis</taxon>
    </lineage>
</organism>
<dbReference type="EMBL" id="OY731398">
    <property type="protein sequence ID" value="CAJ1786350.1"/>
    <property type="molecule type" value="Genomic_DNA"/>
</dbReference>
<dbReference type="Pfam" id="PF14577">
    <property type="entry name" value="SEO_C"/>
    <property type="match status" value="1"/>
</dbReference>
<gene>
    <name evidence="2" type="ORF">AYBTSS11_LOCUS235</name>
</gene>
<dbReference type="AlphaFoldDB" id="A0AA86RSZ1"/>
<name>A0AA86RSZ1_9FABA</name>
<dbReference type="InterPro" id="IPR039299">
    <property type="entry name" value="SEOA"/>
</dbReference>
<evidence type="ECO:0000259" key="1">
    <source>
        <dbReference type="Pfam" id="PF14577"/>
    </source>
</evidence>
<dbReference type="PANTHER" id="PTHR33232">
    <property type="entry name" value="PROTEIN SIEVE ELEMENT OCCLUSION B-LIKE"/>
    <property type="match status" value="1"/>
</dbReference>
<evidence type="ECO:0000313" key="2">
    <source>
        <dbReference type="EMBL" id="CAJ1786350.1"/>
    </source>
</evidence>
<dbReference type="InterPro" id="IPR027944">
    <property type="entry name" value="SEO_C"/>
</dbReference>
<dbReference type="Gramene" id="rna-AYBTSS11_LOCUS235">
    <property type="protein sequence ID" value="CAJ1786350.1"/>
    <property type="gene ID" value="gene-AYBTSS11_LOCUS235"/>
</dbReference>
<feature type="domain" description="Sieve element occlusion C-terminal" evidence="1">
    <location>
        <begin position="176"/>
        <end position="407"/>
    </location>
</feature>
<dbReference type="PANTHER" id="PTHR33232:SF9">
    <property type="entry name" value="PROTEIN SIEVE ELEMENT OCCLUSION B"/>
    <property type="match status" value="1"/>
</dbReference>
<reference evidence="2" key="1">
    <citation type="submission" date="2023-10" db="EMBL/GenBank/DDBJ databases">
        <authorList>
            <person name="Domelevo Entfellner J.-B."/>
        </authorList>
    </citation>
    <scope>NUCLEOTIDE SEQUENCE</scope>
</reference>
<dbReference type="GO" id="GO:0010088">
    <property type="term" value="P:phloem development"/>
    <property type="evidence" value="ECO:0007669"/>
    <property type="project" value="InterPro"/>
</dbReference>
<proteinExistence type="predicted"/>
<sequence length="425" mass="49379">MDEVHNLLPFIFSPHSRNQKIAKDYIQSLYDGVLKKRVSLEPLRWKNVLLLFSGLEISTNELAIVEQIYNETKAREPATEGSKHELVWIPIVDTYSKSIEPKLKQFGNVRESMPWYSVYHPSLIVNQVISFIQREWKYKTKPILVVLDPLGRVSSSNAFHMTWIWGSNIAYPFTNSREQALWQEENWRLELLVNGDEISNWIKDEKYIFLYGGNESEWISKFVKEARSVAEATKISLEMLYVGKSSRRKQVQNIVDIIKREKLNTSFLQDQVMIRLFWTRVESMFFSKLQLNQTNEEDQVMREIKKLLIYDKQSGWILLARGSHIVVTGHATTGLQTLEDYENEWKEHGDKDGFEAAFKNHYAKLSSRASPCSKFEVSAEIGETPEKLTCPECNRHMHVFTSIQCCHDGKIDEDFSVSTVTPPTI</sequence>